<accession>A0ABY4YWA7</accession>
<sequence>MSPMVRLRPTARPVRRGAGEVQFGLSPDSGIVLAGLNDPETELLLSLAGTSGTGRDVSLAQRFGVPLDRVEELVTALRGHGLLVDPAAVPGSGQHVVSVCGRGSVVEHLRGELSATDVVALEDPSAQPAPNTVDLAVLCARDAIAPDEGRTWQLARTAHLPVVLRDEEVVIGPLVLPGRSPCLRCLDLHRRDRDSAWPRILTQISSPARELTPAVDAPASQVSVIASLVAMIALESLATGSPSGVSWQISLPWPDVRTRVWEQHPHCDCSQA</sequence>
<dbReference type="EMBL" id="CP099489">
    <property type="protein sequence ID" value="USQ81052.1"/>
    <property type="molecule type" value="Genomic_DNA"/>
</dbReference>
<evidence type="ECO:0000313" key="1">
    <source>
        <dbReference type="EMBL" id="USQ81052.1"/>
    </source>
</evidence>
<gene>
    <name evidence="1" type="ORF">NF556_05240</name>
</gene>
<organism evidence="1 2">
    <name type="scientific">Ornithinimicrobium faecis</name>
    <dbReference type="NCBI Taxonomy" id="2934158"/>
    <lineage>
        <taxon>Bacteria</taxon>
        <taxon>Bacillati</taxon>
        <taxon>Actinomycetota</taxon>
        <taxon>Actinomycetes</taxon>
        <taxon>Micrococcales</taxon>
        <taxon>Ornithinimicrobiaceae</taxon>
        <taxon>Ornithinimicrobium</taxon>
    </lineage>
</organism>
<evidence type="ECO:0008006" key="3">
    <source>
        <dbReference type="Google" id="ProtNLM"/>
    </source>
</evidence>
<dbReference type="RefSeq" id="WP_252594436.1">
    <property type="nucleotide sequence ID" value="NZ_CP099489.1"/>
</dbReference>
<reference evidence="1" key="1">
    <citation type="submission" date="2022-06" db="EMBL/GenBank/DDBJ databases">
        <title>Ornithinimicrobium HY1793.</title>
        <authorList>
            <person name="Huang Y."/>
        </authorList>
    </citation>
    <scope>NUCLEOTIDE SEQUENCE</scope>
    <source>
        <strain evidence="1">HY1793</strain>
    </source>
</reference>
<dbReference type="Proteomes" id="UP001056455">
    <property type="component" value="Chromosome"/>
</dbReference>
<protein>
    <recommendedName>
        <fullName evidence="3">Bacteriocin biosynthesis cyclodehydratase domain-containing protein</fullName>
    </recommendedName>
</protein>
<keyword evidence="2" id="KW-1185">Reference proteome</keyword>
<evidence type="ECO:0000313" key="2">
    <source>
        <dbReference type="Proteomes" id="UP001056455"/>
    </source>
</evidence>
<dbReference type="Gene3D" id="3.40.50.720">
    <property type="entry name" value="NAD(P)-binding Rossmann-like Domain"/>
    <property type="match status" value="1"/>
</dbReference>
<proteinExistence type="predicted"/>
<name>A0ABY4YWA7_9MICO</name>